<evidence type="ECO:0000313" key="2">
    <source>
        <dbReference type="Proteomes" id="UP000024635"/>
    </source>
</evidence>
<keyword evidence="2" id="KW-1185">Reference proteome</keyword>
<dbReference type="EMBL" id="JARK01001554">
    <property type="protein sequence ID" value="EYB90559.1"/>
    <property type="molecule type" value="Genomic_DNA"/>
</dbReference>
<proteinExistence type="predicted"/>
<protein>
    <submittedName>
        <fullName evidence="1">Uncharacterized protein</fullName>
    </submittedName>
</protein>
<dbReference type="AlphaFoldDB" id="A0A016SJU9"/>
<comment type="caution">
    <text evidence="1">The sequence shown here is derived from an EMBL/GenBank/DDBJ whole genome shotgun (WGS) entry which is preliminary data.</text>
</comment>
<gene>
    <name evidence="1" type="primary">Acey_s0218.g2417</name>
    <name evidence="1" type="ORF">Y032_0218g2417</name>
</gene>
<evidence type="ECO:0000313" key="1">
    <source>
        <dbReference type="EMBL" id="EYB90559.1"/>
    </source>
</evidence>
<name>A0A016SJU9_9BILA</name>
<organism evidence="1 2">
    <name type="scientific">Ancylostoma ceylanicum</name>
    <dbReference type="NCBI Taxonomy" id="53326"/>
    <lineage>
        <taxon>Eukaryota</taxon>
        <taxon>Metazoa</taxon>
        <taxon>Ecdysozoa</taxon>
        <taxon>Nematoda</taxon>
        <taxon>Chromadorea</taxon>
        <taxon>Rhabditida</taxon>
        <taxon>Rhabditina</taxon>
        <taxon>Rhabditomorpha</taxon>
        <taxon>Strongyloidea</taxon>
        <taxon>Ancylostomatidae</taxon>
        <taxon>Ancylostomatinae</taxon>
        <taxon>Ancylostoma</taxon>
    </lineage>
</organism>
<sequence length="88" mass="10089">MFISFLLKFILVNTTTNSHLLLSPENSSLSLLFRGFSQLAFARGLAGFFFWVNGCNMTSFLAKQQLLLMVDHLIPTRCRCYHTISRLK</sequence>
<dbReference type="Proteomes" id="UP000024635">
    <property type="component" value="Unassembled WGS sequence"/>
</dbReference>
<reference evidence="2" key="1">
    <citation type="journal article" date="2015" name="Nat. Genet.">
        <title>The genome and transcriptome of the zoonotic hookworm Ancylostoma ceylanicum identify infection-specific gene families.</title>
        <authorList>
            <person name="Schwarz E.M."/>
            <person name="Hu Y."/>
            <person name="Antoshechkin I."/>
            <person name="Miller M.M."/>
            <person name="Sternberg P.W."/>
            <person name="Aroian R.V."/>
        </authorList>
    </citation>
    <scope>NUCLEOTIDE SEQUENCE</scope>
    <source>
        <strain evidence="2">HY135</strain>
    </source>
</reference>
<accession>A0A016SJU9</accession>